<proteinExistence type="predicted"/>
<dbReference type="Pfam" id="PF18480">
    <property type="entry name" value="DUF5615"/>
    <property type="match status" value="1"/>
</dbReference>
<protein>
    <recommendedName>
        <fullName evidence="1">DUF5615 domain-containing protein</fullName>
    </recommendedName>
</protein>
<comment type="caution">
    <text evidence="2">The sequence shown here is derived from an EMBL/GenBank/DDBJ whole genome shotgun (WGS) entry which is preliminary data.</text>
</comment>
<dbReference type="Proteomes" id="UP001211249">
    <property type="component" value="Unassembled WGS sequence"/>
</dbReference>
<reference evidence="2 3" key="1">
    <citation type="submission" date="2023-01" db="EMBL/GenBank/DDBJ databases">
        <title>Genomes from the Australian National Cyanobacteria Reference Collection.</title>
        <authorList>
            <person name="Willis A."/>
            <person name="Lee E.M.F."/>
        </authorList>
    </citation>
    <scope>NUCLEOTIDE SEQUENCE [LARGE SCALE GENOMIC DNA]</scope>
    <source>
        <strain evidence="2 3">CS-1226</strain>
    </source>
</reference>
<feature type="domain" description="DUF5615" evidence="1">
    <location>
        <begin position="1"/>
        <end position="105"/>
    </location>
</feature>
<evidence type="ECO:0000313" key="3">
    <source>
        <dbReference type="Proteomes" id="UP001211249"/>
    </source>
</evidence>
<organism evidence="2 3">
    <name type="scientific">Dolichospermum planctonicum CS-1226</name>
    <dbReference type="NCBI Taxonomy" id="3021751"/>
    <lineage>
        <taxon>Bacteria</taxon>
        <taxon>Bacillati</taxon>
        <taxon>Cyanobacteriota</taxon>
        <taxon>Cyanophyceae</taxon>
        <taxon>Nostocales</taxon>
        <taxon>Aphanizomenonaceae</taxon>
        <taxon>Dolichospermum</taxon>
        <taxon>Dolichospermum planctonicum</taxon>
    </lineage>
</organism>
<name>A0ABT5AIM9_9CYAN</name>
<dbReference type="EMBL" id="JAQMUC010000083">
    <property type="protein sequence ID" value="MDB9537147.1"/>
    <property type="molecule type" value="Genomic_DNA"/>
</dbReference>
<dbReference type="InterPro" id="IPR041049">
    <property type="entry name" value="DUF5615"/>
</dbReference>
<evidence type="ECO:0000313" key="2">
    <source>
        <dbReference type="EMBL" id="MDB9537147.1"/>
    </source>
</evidence>
<gene>
    <name evidence="2" type="ORF">PN451_15140</name>
</gene>
<sequence>MIILLDENLLSKKLKQPFLNKAYIVYNVNDMGWRGFKDHQIIDLAEKHRFDVFITADKNLPYQQNLTDKTLKIIILNSCSTRPDHLVPLMKKISEMISSLSMSSSIFINDAGEIESVG</sequence>
<evidence type="ECO:0000259" key="1">
    <source>
        <dbReference type="Pfam" id="PF18480"/>
    </source>
</evidence>
<keyword evidence="3" id="KW-1185">Reference proteome</keyword>
<dbReference type="RefSeq" id="WP_271796862.1">
    <property type="nucleotide sequence ID" value="NZ_JAQMUC010000083.1"/>
</dbReference>
<accession>A0ABT5AIM9</accession>